<dbReference type="GO" id="GO:0016020">
    <property type="term" value="C:membrane"/>
    <property type="evidence" value="ECO:0007669"/>
    <property type="project" value="UniProtKB-SubCell"/>
</dbReference>
<dbReference type="Gene3D" id="1.20.1250.20">
    <property type="entry name" value="MFS general substrate transporter like domains"/>
    <property type="match status" value="1"/>
</dbReference>
<dbReference type="GO" id="GO:0022857">
    <property type="term" value="F:transmembrane transporter activity"/>
    <property type="evidence" value="ECO:0007669"/>
    <property type="project" value="InterPro"/>
</dbReference>
<dbReference type="CDD" id="cd17330">
    <property type="entry name" value="MFS_SLC46_TetA_like"/>
    <property type="match status" value="1"/>
</dbReference>
<reference evidence="7" key="1">
    <citation type="submission" date="2020-01" db="EMBL/GenBank/DDBJ databases">
        <title>Genome sequence of Kobresia littledalei, the first chromosome-level genome in the family Cyperaceae.</title>
        <authorList>
            <person name="Qu G."/>
        </authorList>
    </citation>
    <scope>NUCLEOTIDE SEQUENCE</scope>
    <source>
        <strain evidence="7">C.B.Clarke</strain>
        <tissue evidence="7">Leaf</tissue>
    </source>
</reference>
<dbReference type="InterPro" id="IPR011701">
    <property type="entry name" value="MFS"/>
</dbReference>
<comment type="caution">
    <text evidence="7">The sequence shown here is derived from an EMBL/GenBank/DDBJ whole genome shotgun (WGS) entry which is preliminary data.</text>
</comment>
<evidence type="ECO:0000313" key="7">
    <source>
        <dbReference type="EMBL" id="KAF3340276.1"/>
    </source>
</evidence>
<evidence type="ECO:0000256" key="2">
    <source>
        <dbReference type="ARBA" id="ARBA00022448"/>
    </source>
</evidence>
<gene>
    <name evidence="7" type="ORF">FCM35_KLT16047</name>
</gene>
<feature type="transmembrane region" description="Helical" evidence="6">
    <location>
        <begin position="45"/>
        <end position="67"/>
    </location>
</feature>
<feature type="transmembrane region" description="Helical" evidence="6">
    <location>
        <begin position="103"/>
        <end position="130"/>
    </location>
</feature>
<comment type="subcellular location">
    <subcellularLocation>
        <location evidence="1">Membrane</location>
        <topology evidence="1">Multi-pass membrane protein</topology>
    </subcellularLocation>
</comment>
<feature type="transmembrane region" description="Helical" evidence="6">
    <location>
        <begin position="142"/>
        <end position="164"/>
    </location>
</feature>
<name>A0A833RJG3_9POAL</name>
<keyword evidence="5 6" id="KW-0472">Membrane</keyword>
<evidence type="ECO:0000256" key="5">
    <source>
        <dbReference type="ARBA" id="ARBA00023136"/>
    </source>
</evidence>
<keyword evidence="3 6" id="KW-0812">Transmembrane</keyword>
<proteinExistence type="predicted"/>
<keyword evidence="2" id="KW-0813">Transport</keyword>
<feature type="transmembrane region" description="Helical" evidence="6">
    <location>
        <begin position="277"/>
        <end position="296"/>
    </location>
</feature>
<accession>A0A833RJG3</accession>
<protein>
    <submittedName>
        <fullName evidence="7">Hippocampus abundant transcript-like protein 1</fullName>
    </submittedName>
</protein>
<feature type="transmembrane region" description="Helical" evidence="6">
    <location>
        <begin position="244"/>
        <end position="265"/>
    </location>
</feature>
<evidence type="ECO:0000256" key="4">
    <source>
        <dbReference type="ARBA" id="ARBA00022989"/>
    </source>
</evidence>
<dbReference type="PANTHER" id="PTHR23504">
    <property type="entry name" value="MAJOR FACILITATOR SUPERFAMILY DOMAIN-CONTAINING PROTEIN 10"/>
    <property type="match status" value="1"/>
</dbReference>
<organism evidence="7 8">
    <name type="scientific">Carex littledalei</name>
    <dbReference type="NCBI Taxonomy" id="544730"/>
    <lineage>
        <taxon>Eukaryota</taxon>
        <taxon>Viridiplantae</taxon>
        <taxon>Streptophyta</taxon>
        <taxon>Embryophyta</taxon>
        <taxon>Tracheophyta</taxon>
        <taxon>Spermatophyta</taxon>
        <taxon>Magnoliopsida</taxon>
        <taxon>Liliopsida</taxon>
        <taxon>Poales</taxon>
        <taxon>Cyperaceae</taxon>
        <taxon>Cyperoideae</taxon>
        <taxon>Cariceae</taxon>
        <taxon>Carex</taxon>
        <taxon>Carex subgen. Euthyceras</taxon>
    </lineage>
</organism>
<dbReference type="Pfam" id="PF07690">
    <property type="entry name" value="MFS_1"/>
    <property type="match status" value="1"/>
</dbReference>
<dbReference type="PANTHER" id="PTHR23504:SF1">
    <property type="entry name" value="GH21943P-RELATED"/>
    <property type="match status" value="1"/>
</dbReference>
<dbReference type="AlphaFoldDB" id="A0A833RJG3"/>
<dbReference type="SUPFAM" id="SSF103473">
    <property type="entry name" value="MFS general substrate transporter"/>
    <property type="match status" value="1"/>
</dbReference>
<evidence type="ECO:0000313" key="8">
    <source>
        <dbReference type="Proteomes" id="UP000623129"/>
    </source>
</evidence>
<feature type="transmembrane region" description="Helical" evidence="6">
    <location>
        <begin position="79"/>
        <end position="97"/>
    </location>
</feature>
<dbReference type="Proteomes" id="UP000623129">
    <property type="component" value="Unassembled WGS sequence"/>
</dbReference>
<keyword evidence="8" id="KW-1185">Reference proteome</keyword>
<feature type="transmembrane region" description="Helical" evidence="6">
    <location>
        <begin position="356"/>
        <end position="381"/>
    </location>
</feature>
<evidence type="ECO:0000256" key="6">
    <source>
        <dbReference type="SAM" id="Phobius"/>
    </source>
</evidence>
<keyword evidence="4 6" id="KW-1133">Transmembrane helix</keyword>
<evidence type="ECO:0000256" key="1">
    <source>
        <dbReference type="ARBA" id="ARBA00004141"/>
    </source>
</evidence>
<dbReference type="InterPro" id="IPR036259">
    <property type="entry name" value="MFS_trans_sf"/>
</dbReference>
<dbReference type="OrthoDB" id="419616at2759"/>
<dbReference type="EMBL" id="SWLB01000003">
    <property type="protein sequence ID" value="KAF3340276.1"/>
    <property type="molecule type" value="Genomic_DNA"/>
</dbReference>
<evidence type="ECO:0000256" key="3">
    <source>
        <dbReference type="ARBA" id="ARBA00022692"/>
    </source>
</evidence>
<feature type="transmembrane region" description="Helical" evidence="6">
    <location>
        <begin position="308"/>
        <end position="335"/>
    </location>
</feature>
<sequence length="403" mass="43123">MKELRGLSHLFVCSFLFAFSNRMVLPAMTDITLEAVCPGNDHCSLAIYLSGFQQAIVGLGALVVTPLVGNLSDKFGRKALLCIPVTVVIPPAVILAYSRSTVYFYAAYVIQIFAGMFCEGSVDSLSLAYMADKVDERRRASVFGAFTGICTAGVVSGILAARFLPTSSIFQVSAVFKVITAIYLRAFLPESGNGIAISDEEINSPFCSPSTDTEPSPNLPVFRKIPSISDMTNLLTSSSTMSKAAIITFFSGIGESGLSTALLYYLKVQFHFSKNQFADLLLTSNAAATISQLTLMPFLAPRLGEEKLLIIGLLGCCGYVPYFSASLVVLTVFIYPSIRSIVSRKAGSTEQGLAQGCITGISLFASMVAPIAFTPLTALFLSDEAPFEFKGFSILCAGFATNY</sequence>